<accession>A0ABW7WFY5</accession>
<dbReference type="Proteomes" id="UP001611450">
    <property type="component" value="Unassembled WGS sequence"/>
</dbReference>
<dbReference type="RefSeq" id="WP_396947567.1">
    <property type="nucleotide sequence ID" value="NZ_JBIRXV010000002.1"/>
</dbReference>
<feature type="signal peptide" evidence="1">
    <location>
        <begin position="1"/>
        <end position="29"/>
    </location>
</feature>
<feature type="domain" description="DUF218" evidence="2">
    <location>
        <begin position="61"/>
        <end position="184"/>
    </location>
</feature>
<organism evidence="3 4">
    <name type="scientific">Nocardia beijingensis</name>
    <dbReference type="NCBI Taxonomy" id="95162"/>
    <lineage>
        <taxon>Bacteria</taxon>
        <taxon>Bacillati</taxon>
        <taxon>Actinomycetota</taxon>
        <taxon>Actinomycetes</taxon>
        <taxon>Mycobacteriales</taxon>
        <taxon>Nocardiaceae</taxon>
        <taxon>Nocardia</taxon>
    </lineage>
</organism>
<keyword evidence="4" id="KW-1185">Reference proteome</keyword>
<dbReference type="InterPro" id="IPR014729">
    <property type="entry name" value="Rossmann-like_a/b/a_fold"/>
</dbReference>
<evidence type="ECO:0000313" key="4">
    <source>
        <dbReference type="Proteomes" id="UP001611450"/>
    </source>
</evidence>
<evidence type="ECO:0000313" key="3">
    <source>
        <dbReference type="EMBL" id="MFI2321790.1"/>
    </source>
</evidence>
<name>A0ABW7WFY5_9NOCA</name>
<dbReference type="Pfam" id="PF02698">
    <property type="entry name" value="DUF218"/>
    <property type="match status" value="1"/>
</dbReference>
<dbReference type="PANTHER" id="PTHR30336">
    <property type="entry name" value="INNER MEMBRANE PROTEIN, PROBABLE PERMEASE"/>
    <property type="match status" value="1"/>
</dbReference>
<evidence type="ECO:0000256" key="1">
    <source>
        <dbReference type="SAM" id="SignalP"/>
    </source>
</evidence>
<proteinExistence type="predicted"/>
<gene>
    <name evidence="3" type="ORF">ACH47G_14995</name>
</gene>
<dbReference type="EMBL" id="JBIRXV010000002">
    <property type="protein sequence ID" value="MFI2321790.1"/>
    <property type="molecule type" value="Genomic_DNA"/>
</dbReference>
<dbReference type="PANTHER" id="PTHR30336:SF4">
    <property type="entry name" value="ENVELOPE BIOGENESIS FACTOR ELYC"/>
    <property type="match status" value="1"/>
</dbReference>
<dbReference type="CDD" id="cd06259">
    <property type="entry name" value="YdcF-like"/>
    <property type="match status" value="1"/>
</dbReference>
<evidence type="ECO:0000259" key="2">
    <source>
        <dbReference type="Pfam" id="PF02698"/>
    </source>
</evidence>
<sequence>MSAIVIPLARTLLGAVVAAAVLTHLPSAAAEGTGSAEAGPAPAAQAPIPAPMPIPRGPVTAIVVLGYGLLPDGGMRPELVERLHAGYVQALVAPASPIIVTGGNARNGVTEAQAMADWLIAHGMPAARVHLEPEAGTTVQNAERSAVVMRAIGARDAVVITSADHIDRAVGTFHDAGVDVVGTVTPEQVPALAWRFGPLF</sequence>
<comment type="caution">
    <text evidence="3">The sequence shown here is derived from an EMBL/GenBank/DDBJ whole genome shotgun (WGS) entry which is preliminary data.</text>
</comment>
<reference evidence="3 4" key="1">
    <citation type="submission" date="2024-10" db="EMBL/GenBank/DDBJ databases">
        <title>The Natural Products Discovery Center: Release of the First 8490 Sequenced Strains for Exploring Actinobacteria Biosynthetic Diversity.</title>
        <authorList>
            <person name="Kalkreuter E."/>
            <person name="Kautsar S.A."/>
            <person name="Yang D."/>
            <person name="Bader C.D."/>
            <person name="Teijaro C.N."/>
            <person name="Fluegel L."/>
            <person name="Davis C.M."/>
            <person name="Simpson J.R."/>
            <person name="Lauterbach L."/>
            <person name="Steele A.D."/>
            <person name="Gui C."/>
            <person name="Meng S."/>
            <person name="Li G."/>
            <person name="Viehrig K."/>
            <person name="Ye F."/>
            <person name="Su P."/>
            <person name="Kiefer A.F."/>
            <person name="Nichols A."/>
            <person name="Cepeda A.J."/>
            <person name="Yan W."/>
            <person name="Fan B."/>
            <person name="Jiang Y."/>
            <person name="Adhikari A."/>
            <person name="Zheng C.-J."/>
            <person name="Schuster L."/>
            <person name="Cowan T.M."/>
            <person name="Smanski M.J."/>
            <person name="Chevrette M.G."/>
            <person name="De Carvalho L.P.S."/>
            <person name="Shen B."/>
        </authorList>
    </citation>
    <scope>NUCLEOTIDE SEQUENCE [LARGE SCALE GENOMIC DNA]</scope>
    <source>
        <strain evidence="3 4">NPDC019626</strain>
    </source>
</reference>
<feature type="chain" id="PRO_5045931031" evidence="1">
    <location>
        <begin position="30"/>
        <end position="200"/>
    </location>
</feature>
<dbReference type="InterPro" id="IPR051599">
    <property type="entry name" value="Cell_Envelope_Assoc"/>
</dbReference>
<keyword evidence="1" id="KW-0732">Signal</keyword>
<dbReference type="InterPro" id="IPR003848">
    <property type="entry name" value="DUF218"/>
</dbReference>
<protein>
    <submittedName>
        <fullName evidence="3">YdcF family protein</fullName>
    </submittedName>
</protein>
<dbReference type="Gene3D" id="3.40.50.620">
    <property type="entry name" value="HUPs"/>
    <property type="match status" value="1"/>
</dbReference>